<name>A0A060ZCV9_9ACTN</name>
<proteinExistence type="predicted"/>
<sequence>MFPGVDRYEVKEALQQSHIDEVWHTYMHMTAMQRTKEARKLTKEPDYSHPVTNRRLFKLTAERSEKWERDILFLVWTVVGELHINNFLELLARDKTIQPMHSLVARLHARDEAAHGPIVADVMKDVFVHLNKEQRELFIRTLPDAIIALGAQDYGIWSDILQFAEIPGATEILADTHRQPDTDMMLTDFSTVERLIRELEIEDRVDYDFTNTAPRQGK</sequence>
<dbReference type="AlphaFoldDB" id="A0A060ZCV9"/>
<dbReference type="HOGENOM" id="CLU_1266302_0_0_11"/>
<dbReference type="EMBL" id="LK022848">
    <property type="protein sequence ID" value="CDR02663.1"/>
    <property type="molecule type" value="Genomic_DNA"/>
</dbReference>
<dbReference type="InterPro" id="IPR025859">
    <property type="entry name" value="AurF/CmlI"/>
</dbReference>
<dbReference type="Pfam" id="PF11583">
    <property type="entry name" value="AurF"/>
    <property type="match status" value="1"/>
</dbReference>
<evidence type="ECO:0008006" key="2">
    <source>
        <dbReference type="Google" id="ProtNLM"/>
    </source>
</evidence>
<evidence type="ECO:0000313" key="1">
    <source>
        <dbReference type="EMBL" id="CDR02663.1"/>
    </source>
</evidence>
<reference evidence="1" key="1">
    <citation type="submission" date="2014-05" db="EMBL/GenBank/DDBJ databases">
        <authorList>
            <person name="Horn Fabian"/>
        </authorList>
    </citation>
    <scope>NUCLEOTIDE SEQUENCE</scope>
</reference>
<accession>A0A060ZCV9</accession>
<organism evidence="1">
    <name type="scientific">Streptomyces iranensis</name>
    <dbReference type="NCBI Taxonomy" id="576784"/>
    <lineage>
        <taxon>Bacteria</taxon>
        <taxon>Bacillati</taxon>
        <taxon>Actinomycetota</taxon>
        <taxon>Actinomycetes</taxon>
        <taxon>Kitasatosporales</taxon>
        <taxon>Streptomycetaceae</taxon>
        <taxon>Streptomyces</taxon>
        <taxon>Streptomyces violaceusniger group</taxon>
    </lineage>
</organism>
<dbReference type="GO" id="GO:0016491">
    <property type="term" value="F:oxidoreductase activity"/>
    <property type="evidence" value="ECO:0007669"/>
    <property type="project" value="InterPro"/>
</dbReference>
<gene>
    <name evidence="1" type="ORF">SIRAN859</name>
</gene>
<protein>
    <recommendedName>
        <fullName evidence="2">p-aminobenzoate N-oxygenase AurF</fullName>
    </recommendedName>
</protein>
<dbReference type="Gene3D" id="1.10.620.20">
    <property type="entry name" value="Ribonucleotide Reductase, subunit A"/>
    <property type="match status" value="1"/>
</dbReference>
<dbReference type="InterPro" id="IPR012348">
    <property type="entry name" value="RNR-like"/>
</dbReference>